<dbReference type="InterPro" id="IPR027482">
    <property type="entry name" value="Sec1-like_dom2"/>
</dbReference>
<dbReference type="Pfam" id="PF00995">
    <property type="entry name" value="Sec1"/>
    <property type="match status" value="1"/>
</dbReference>
<dbReference type="Gene3D" id="1.25.40.60">
    <property type="match status" value="1"/>
</dbReference>
<dbReference type="InterPro" id="IPR043154">
    <property type="entry name" value="Sec-1-like_dom1"/>
</dbReference>
<protein>
    <submittedName>
        <fullName evidence="3">Sec1-like protein like protein</fullName>
    </submittedName>
</protein>
<reference evidence="3" key="1">
    <citation type="submission" date="2022-03" db="EMBL/GenBank/DDBJ databases">
        <title>Draft genome sequence of Aduncisulcus paluster, a free-living microaerophilic Fornicata.</title>
        <authorList>
            <person name="Yuyama I."/>
            <person name="Kume K."/>
            <person name="Tamura T."/>
            <person name="Inagaki Y."/>
            <person name="Hashimoto T."/>
        </authorList>
    </citation>
    <scope>NUCLEOTIDE SEQUENCE</scope>
    <source>
        <strain evidence="3">NY0171</strain>
    </source>
</reference>
<keyword evidence="4" id="KW-1185">Reference proteome</keyword>
<dbReference type="Gene3D" id="3.40.50.1910">
    <property type="match status" value="2"/>
</dbReference>
<feature type="compositionally biased region" description="Low complexity" evidence="2">
    <location>
        <begin position="667"/>
        <end position="682"/>
    </location>
</feature>
<comment type="caution">
    <text evidence="3">The sequence shown here is derived from an EMBL/GenBank/DDBJ whole genome shotgun (WGS) entry which is preliminary data.</text>
</comment>
<evidence type="ECO:0000256" key="1">
    <source>
        <dbReference type="ARBA" id="ARBA00009884"/>
    </source>
</evidence>
<dbReference type="EMBL" id="BQXS01009953">
    <property type="protein sequence ID" value="GKT32204.1"/>
    <property type="molecule type" value="Genomic_DNA"/>
</dbReference>
<feature type="region of interest" description="Disordered" evidence="2">
    <location>
        <begin position="665"/>
        <end position="685"/>
    </location>
</feature>
<evidence type="ECO:0000256" key="2">
    <source>
        <dbReference type="SAM" id="MobiDB-lite"/>
    </source>
</evidence>
<organism evidence="3 4">
    <name type="scientific">Aduncisulcus paluster</name>
    <dbReference type="NCBI Taxonomy" id="2918883"/>
    <lineage>
        <taxon>Eukaryota</taxon>
        <taxon>Metamonada</taxon>
        <taxon>Carpediemonas-like organisms</taxon>
        <taxon>Aduncisulcus</taxon>
    </lineage>
</organism>
<dbReference type="InterPro" id="IPR043127">
    <property type="entry name" value="Sec-1-like_dom3a"/>
</dbReference>
<dbReference type="PANTHER" id="PTHR11679">
    <property type="entry name" value="VESICLE PROTEIN SORTING-ASSOCIATED"/>
    <property type="match status" value="1"/>
</dbReference>
<dbReference type="Proteomes" id="UP001057375">
    <property type="component" value="Unassembled WGS sequence"/>
</dbReference>
<sequence length="811" mass="89951">MIKNLLQVEIINDVFSIDPKSWKVMVVDDATIHLIDKLFTVSQLVEYNISLVEHIDKGRKPIPDVDVIYFVCASVQNFYKIAEDYGYQKGVYKIKTPKAEKELYEEQVKQCCSWRHVIPRAHRQYRRPHIVTTSEIGKELLSIVKETGLCNRLLTLKELYLGFQPIGPKEFITTKEYATESIIFNSGGPQGKIVQPSLTHSSAGSIPSRETAVAAVSDQIASFFTTLGMGMPEIYFRQQSSSAESVATCTRGLLLGYESKGILNKHVASVAHGRSPSSGPEPPMLFIVDRSFDLVTPLYHSYDYEPFLLDIFLSDDCKGLHNTVAVASVDEAVASGVSLIYELSEKDACFTKYRYSSVIGIDRKVQMDLDDLQRGGAAITSKASKDAAAMGTATLEAMKHRKVISSYAKHVSFLRNSAKFDESRDYSPLLNTELNMMKAVLPRPEKRDVITLSHQLMMQMFEYNLKKLLVESTYEKKLRSQLKSPGLSSLEIELSERELRFIRNDKIRLMCICLLCMPNTPHDVFDAMKKAIRPTSDEEATIQRILFLSTAGAQGGIGGRASAAEQGFVGMIGTHTSVSGMAAGTASLKSMITGRKEGTFVEYMEDKEEYIPRIADVIGAIQDGDGRIVEGIFKKLEGTRRGGYGMESGLGMHGASRPLAFEERSSMHAGAPSSSSSHHQGSVLVGAEDEKAETAAAHLKSAEVREMITGAEKFRMSRKIVIFYVGGYTPNEAKVAYSMSSQDSMGSSSSLSSPSQRLYSSSFSRSRGDIIIAGTDKISQNMFVDIMKGYRVEAHEAQKRKEREEEKKRKK</sequence>
<name>A0ABQ5KLL0_9EUKA</name>
<dbReference type="SUPFAM" id="SSF56815">
    <property type="entry name" value="Sec1/munc18-like (SM) proteins"/>
    <property type="match status" value="1"/>
</dbReference>
<dbReference type="Gene3D" id="3.40.50.2060">
    <property type="match status" value="1"/>
</dbReference>
<evidence type="ECO:0000313" key="3">
    <source>
        <dbReference type="EMBL" id="GKT32204.1"/>
    </source>
</evidence>
<proteinExistence type="inferred from homology"/>
<accession>A0ABQ5KLL0</accession>
<evidence type="ECO:0000313" key="4">
    <source>
        <dbReference type="Proteomes" id="UP001057375"/>
    </source>
</evidence>
<gene>
    <name evidence="3" type="ORF">ADUPG1_006405</name>
</gene>
<dbReference type="InterPro" id="IPR001619">
    <property type="entry name" value="Sec1-like"/>
</dbReference>
<comment type="similarity">
    <text evidence="1">Belongs to the STXBP/unc-18/SEC1 family.</text>
</comment>
<dbReference type="Gene3D" id="3.90.830.10">
    <property type="entry name" value="Syntaxin Binding Protein 1, Chain A, domain 2"/>
    <property type="match status" value="1"/>
</dbReference>
<dbReference type="InterPro" id="IPR036045">
    <property type="entry name" value="Sec1-like_sf"/>
</dbReference>